<feature type="active site" evidence="3">
    <location>
        <position position="254"/>
    </location>
</feature>
<protein>
    <submittedName>
        <fullName evidence="6">Aldehyde dehydrogenase</fullName>
    </submittedName>
</protein>
<dbReference type="InterPro" id="IPR016161">
    <property type="entry name" value="Ald_DH/histidinol_DH"/>
</dbReference>
<dbReference type="HOGENOM" id="CLU_005391_0_2_5"/>
<sequence length="481" mass="50572">MQHDPILPPALNLIGGAWRPAASGREMAMISPIDGQPFAAIVDSGPEDVDAAIRAARLAFEGDWGRLTAAERGRLMLRLALRIEAEAEALAQLETRDNGKPIAQSRADMAALARYFEYYGGAADKLHGEVIPFLNGYDVMALREPHGVTGHIIPWNYPVQIFGRSVGAALAMGNATVTKPAEDACLTILRIGELAAETGFPPGAINIVTGRGEVAGRALSEHPGVDFISFTGSPEVGQAIGIAAARNHIPCTLELGGKSPQIVFDDADLEAAAPVIVNAIVQNGGQTCSAGSRVLIQRGIWERLTAMLAERFGAVVAGPAEGALLGPLISARQKARVERYVAEAAAPLIARGTIAEDAPAAGFYVAPALFGPVDPESPLAQEEIFGPVLAAIPFDTEAEAVAIANGTEYGLVAGIWTRDGDRQARMARAMRCGQVFINGYGAGGGIELPFGGVRKSGHGREKGFIALHEFSRLKTVVHRFA</sequence>
<keyword evidence="7" id="KW-1185">Reference proteome</keyword>
<evidence type="ECO:0000256" key="3">
    <source>
        <dbReference type="PROSITE-ProRule" id="PRU10007"/>
    </source>
</evidence>
<dbReference type="OrthoDB" id="7827050at2"/>
<accession>A1B1G5</accession>
<name>A1B1G5_PARDP</name>
<dbReference type="InterPro" id="IPR016163">
    <property type="entry name" value="Ald_DH_C"/>
</dbReference>
<gene>
    <name evidence="6" type="ordered locus">Pden_1254</name>
</gene>
<dbReference type="EMBL" id="CP000489">
    <property type="protein sequence ID" value="ABL69359.1"/>
    <property type="molecule type" value="Genomic_DNA"/>
</dbReference>
<dbReference type="PROSITE" id="PS00687">
    <property type="entry name" value="ALDEHYDE_DEHYDR_GLU"/>
    <property type="match status" value="1"/>
</dbReference>
<dbReference type="eggNOG" id="COG1012">
    <property type="taxonomic scope" value="Bacteria"/>
</dbReference>
<dbReference type="PANTHER" id="PTHR11699">
    <property type="entry name" value="ALDEHYDE DEHYDROGENASE-RELATED"/>
    <property type="match status" value="1"/>
</dbReference>
<dbReference type="RefSeq" id="WP_011747577.1">
    <property type="nucleotide sequence ID" value="NC_008686.1"/>
</dbReference>
<dbReference type="Gene3D" id="3.40.605.10">
    <property type="entry name" value="Aldehyde Dehydrogenase, Chain A, domain 1"/>
    <property type="match status" value="1"/>
</dbReference>
<dbReference type="GeneID" id="93452467"/>
<comment type="similarity">
    <text evidence="1 4">Belongs to the aldehyde dehydrogenase family.</text>
</comment>
<dbReference type="GO" id="GO:0016620">
    <property type="term" value="F:oxidoreductase activity, acting on the aldehyde or oxo group of donors, NAD or NADP as acceptor"/>
    <property type="evidence" value="ECO:0007669"/>
    <property type="project" value="InterPro"/>
</dbReference>
<dbReference type="FunFam" id="3.40.605.10:FF:000007">
    <property type="entry name" value="NAD/NADP-dependent betaine aldehyde dehydrogenase"/>
    <property type="match status" value="1"/>
</dbReference>
<dbReference type="STRING" id="318586.Pden_1254"/>
<dbReference type="Proteomes" id="UP000000361">
    <property type="component" value="Chromosome 1"/>
</dbReference>
<dbReference type="CDD" id="cd07109">
    <property type="entry name" value="ALDH_AAS00426"/>
    <property type="match status" value="1"/>
</dbReference>
<keyword evidence="2 4" id="KW-0560">Oxidoreductase</keyword>
<feature type="domain" description="Aldehyde dehydrogenase" evidence="5">
    <location>
        <begin position="18"/>
        <end position="476"/>
    </location>
</feature>
<dbReference type="PROSITE" id="PS00070">
    <property type="entry name" value="ALDEHYDE_DEHYDR_CYS"/>
    <property type="match status" value="1"/>
</dbReference>
<evidence type="ECO:0000259" key="5">
    <source>
        <dbReference type="Pfam" id="PF00171"/>
    </source>
</evidence>
<dbReference type="Gene3D" id="3.40.309.10">
    <property type="entry name" value="Aldehyde Dehydrogenase, Chain A, domain 2"/>
    <property type="match status" value="1"/>
</dbReference>
<dbReference type="SUPFAM" id="SSF53720">
    <property type="entry name" value="ALDH-like"/>
    <property type="match status" value="1"/>
</dbReference>
<dbReference type="InterPro" id="IPR029510">
    <property type="entry name" value="Ald_DH_CS_GLU"/>
</dbReference>
<dbReference type="InterPro" id="IPR015590">
    <property type="entry name" value="Aldehyde_DH_dom"/>
</dbReference>
<reference evidence="7" key="1">
    <citation type="submission" date="2006-12" db="EMBL/GenBank/DDBJ databases">
        <title>Complete sequence of chromosome 1 of Paracoccus denitrificans PD1222.</title>
        <authorList>
            <person name="Copeland A."/>
            <person name="Lucas S."/>
            <person name="Lapidus A."/>
            <person name="Barry K."/>
            <person name="Detter J.C."/>
            <person name="Glavina del Rio T."/>
            <person name="Hammon N."/>
            <person name="Israni S."/>
            <person name="Dalin E."/>
            <person name="Tice H."/>
            <person name="Pitluck S."/>
            <person name="Munk A.C."/>
            <person name="Brettin T."/>
            <person name="Bruce D."/>
            <person name="Han C."/>
            <person name="Tapia R."/>
            <person name="Gilna P."/>
            <person name="Schmutz J."/>
            <person name="Larimer F."/>
            <person name="Land M."/>
            <person name="Hauser L."/>
            <person name="Kyrpides N."/>
            <person name="Lykidis A."/>
            <person name="Spiro S."/>
            <person name="Richardson D.J."/>
            <person name="Moir J.W.B."/>
            <person name="Ferguson S.J."/>
            <person name="van Spanning R.J.M."/>
            <person name="Richardson P."/>
        </authorList>
    </citation>
    <scope>NUCLEOTIDE SEQUENCE [LARGE SCALE GENOMIC DNA]</scope>
    <source>
        <strain evidence="7">Pd 1222</strain>
    </source>
</reference>
<dbReference type="AlphaFoldDB" id="A1B1G5"/>
<evidence type="ECO:0000256" key="1">
    <source>
        <dbReference type="ARBA" id="ARBA00009986"/>
    </source>
</evidence>
<proteinExistence type="inferred from homology"/>
<dbReference type="Pfam" id="PF00171">
    <property type="entry name" value="Aldedh"/>
    <property type="match status" value="1"/>
</dbReference>
<dbReference type="KEGG" id="pde:Pden_1254"/>
<evidence type="ECO:0000313" key="6">
    <source>
        <dbReference type="EMBL" id="ABL69359.1"/>
    </source>
</evidence>
<dbReference type="EnsemblBacteria" id="ABL69359">
    <property type="protein sequence ID" value="ABL69359"/>
    <property type="gene ID" value="Pden_1254"/>
</dbReference>
<evidence type="ECO:0000313" key="7">
    <source>
        <dbReference type="Proteomes" id="UP000000361"/>
    </source>
</evidence>
<evidence type="ECO:0000256" key="2">
    <source>
        <dbReference type="ARBA" id="ARBA00023002"/>
    </source>
</evidence>
<evidence type="ECO:0000256" key="4">
    <source>
        <dbReference type="RuleBase" id="RU003345"/>
    </source>
</evidence>
<organism evidence="6 7">
    <name type="scientific">Paracoccus denitrificans (strain Pd 1222)</name>
    <dbReference type="NCBI Taxonomy" id="318586"/>
    <lineage>
        <taxon>Bacteria</taxon>
        <taxon>Pseudomonadati</taxon>
        <taxon>Pseudomonadota</taxon>
        <taxon>Alphaproteobacteria</taxon>
        <taxon>Rhodobacterales</taxon>
        <taxon>Paracoccaceae</taxon>
        <taxon>Paracoccus</taxon>
    </lineage>
</organism>
<dbReference type="InterPro" id="IPR016160">
    <property type="entry name" value="Ald_DH_CS_CYS"/>
</dbReference>
<dbReference type="InterPro" id="IPR016162">
    <property type="entry name" value="Ald_DH_N"/>
</dbReference>